<keyword evidence="3 12" id="KW-0723">Serine/threonine-protein kinase</keyword>
<dbReference type="EMBL" id="JAINDJ010000003">
    <property type="protein sequence ID" value="KAG9451902.1"/>
    <property type="molecule type" value="Genomic_DNA"/>
</dbReference>
<dbReference type="AlphaFoldDB" id="A0AAV7EWA1"/>
<evidence type="ECO:0000256" key="3">
    <source>
        <dbReference type="ARBA" id="ARBA00022527"/>
    </source>
</evidence>
<dbReference type="PROSITE" id="PS00107">
    <property type="entry name" value="PROTEIN_KINASE_ATP"/>
    <property type="match status" value="1"/>
</dbReference>
<evidence type="ECO:0000256" key="7">
    <source>
        <dbReference type="ARBA" id="ARBA00022840"/>
    </source>
</evidence>
<keyword evidence="5 11" id="KW-0547">Nucleotide-binding</keyword>
<comment type="catalytic activity">
    <reaction evidence="8">
        <text>L-threonyl-[protein] + ATP = O-phospho-L-threonyl-[protein] + ADP + H(+)</text>
        <dbReference type="Rhea" id="RHEA:46608"/>
        <dbReference type="Rhea" id="RHEA-COMP:11060"/>
        <dbReference type="Rhea" id="RHEA-COMP:11605"/>
        <dbReference type="ChEBI" id="CHEBI:15378"/>
        <dbReference type="ChEBI" id="CHEBI:30013"/>
        <dbReference type="ChEBI" id="CHEBI:30616"/>
        <dbReference type="ChEBI" id="CHEBI:61977"/>
        <dbReference type="ChEBI" id="CHEBI:456216"/>
        <dbReference type="EC" id="2.7.11.1"/>
    </reaction>
</comment>
<keyword evidence="6" id="KW-0418">Kinase</keyword>
<dbReference type="InterPro" id="IPR008271">
    <property type="entry name" value="Ser/Thr_kinase_AS"/>
</dbReference>
<protein>
    <recommendedName>
        <fullName evidence="2">non-specific serine/threonine protein kinase</fullName>
        <ecNumber evidence="2">2.7.11.1</ecNumber>
    </recommendedName>
</protein>
<keyword evidence="7 11" id="KW-0067">ATP-binding</keyword>
<dbReference type="PROSITE" id="PS00108">
    <property type="entry name" value="PROTEIN_KINASE_ST"/>
    <property type="match status" value="1"/>
</dbReference>
<organism evidence="15 16">
    <name type="scientific">Aristolochia fimbriata</name>
    <name type="common">White veined hardy Dutchman's pipe vine</name>
    <dbReference type="NCBI Taxonomy" id="158543"/>
    <lineage>
        <taxon>Eukaryota</taxon>
        <taxon>Viridiplantae</taxon>
        <taxon>Streptophyta</taxon>
        <taxon>Embryophyta</taxon>
        <taxon>Tracheophyta</taxon>
        <taxon>Spermatophyta</taxon>
        <taxon>Magnoliopsida</taxon>
        <taxon>Magnoliidae</taxon>
        <taxon>Piperales</taxon>
        <taxon>Aristolochiaceae</taxon>
        <taxon>Aristolochia</taxon>
    </lineage>
</organism>
<dbReference type="InterPro" id="IPR000719">
    <property type="entry name" value="Prot_kinase_dom"/>
</dbReference>
<dbReference type="Gene3D" id="3.30.310.80">
    <property type="entry name" value="Kinase associated domain 1, KA1"/>
    <property type="match status" value="1"/>
</dbReference>
<feature type="domain" description="Protein kinase" evidence="13">
    <location>
        <begin position="23"/>
        <end position="275"/>
    </location>
</feature>
<dbReference type="PANTHER" id="PTHR43895">
    <property type="entry name" value="CALCIUM/CALMODULIN-DEPENDENT PROTEIN KINASE KINASE-RELATED"/>
    <property type="match status" value="1"/>
</dbReference>
<dbReference type="FunFam" id="1.10.510.10:FF:000571">
    <property type="entry name" value="Maternal embryonic leucine zipper kinase"/>
    <property type="match status" value="1"/>
</dbReference>
<dbReference type="EC" id="2.7.11.1" evidence="2"/>
<dbReference type="PROSITE" id="PS50816">
    <property type="entry name" value="NAF"/>
    <property type="match status" value="1"/>
</dbReference>
<evidence type="ECO:0000256" key="11">
    <source>
        <dbReference type="PROSITE-ProRule" id="PRU10141"/>
    </source>
</evidence>
<comment type="function">
    <text evidence="10">CIPK serine-threonine protein kinases interact with CBL proteins. Binding of a CBL protein to the regulatory NAF domain of CIPK protein lead to the activation of the kinase in a calcium-dependent manner.</text>
</comment>
<dbReference type="GO" id="GO:0004674">
    <property type="term" value="F:protein serine/threonine kinase activity"/>
    <property type="evidence" value="ECO:0007669"/>
    <property type="project" value="UniProtKB-KW"/>
</dbReference>
<evidence type="ECO:0000256" key="9">
    <source>
        <dbReference type="ARBA" id="ARBA00048679"/>
    </source>
</evidence>
<evidence type="ECO:0000313" key="16">
    <source>
        <dbReference type="Proteomes" id="UP000825729"/>
    </source>
</evidence>
<dbReference type="PANTHER" id="PTHR43895:SF33">
    <property type="entry name" value="PROTEIN KINASE DOMAIN-CONTAINING PROTEIN"/>
    <property type="match status" value="1"/>
</dbReference>
<comment type="caution">
    <text evidence="15">The sequence shown here is derived from an EMBL/GenBank/DDBJ whole genome shotgun (WGS) entry which is preliminary data.</text>
</comment>
<evidence type="ECO:0000313" key="15">
    <source>
        <dbReference type="EMBL" id="KAG9451902.1"/>
    </source>
</evidence>
<evidence type="ECO:0000256" key="6">
    <source>
        <dbReference type="ARBA" id="ARBA00022777"/>
    </source>
</evidence>
<evidence type="ECO:0000256" key="10">
    <source>
        <dbReference type="ARBA" id="ARBA00058225"/>
    </source>
</evidence>
<keyword evidence="16" id="KW-1185">Reference proteome</keyword>
<name>A0AAV7EWA1_ARIFI</name>
<dbReference type="InterPro" id="IPR004041">
    <property type="entry name" value="NAF_dom"/>
</dbReference>
<sequence>MEARRETVSGVGDAGGVTLLGKYTMCRLIGQGSFAKVYYAKSVADGTGYAVKVIEKKGLDQGTLPRILREVSVMRRLSHPNIIRLHEVMATKTKIYLVMEHAAGGELFRLSRRGPMKESAARRYFQQLLPALRFCHANGVAHRDLKTHNLLLGRDGTLRVSDFGLSALPEQLTDGLLRTACGTPGYAAPEVVTGKGYDGATADAWSCGAVLFELLAGYPPFADSNLIVLFNKIVNRQFKFPPWFSPAARQVVFRLLDPNPATRITIDRVMTLPWFQKSYRPIDQNRCPSPFFPEQDKCCDATTLTPMNAFHIISLSSGFDLSGIFETGKKTKKRFTTVAPAEEISEQVQRVGSELGYRVENTKQGMVRLSTMTTVVHVEIQQIVPSMYLVEVTPGAPAGGAVPEFEICWKDIKTGLEGLGVQWQNDGI</sequence>
<dbReference type="InterPro" id="IPR017441">
    <property type="entry name" value="Protein_kinase_ATP_BS"/>
</dbReference>
<dbReference type="Proteomes" id="UP000825729">
    <property type="component" value="Unassembled WGS sequence"/>
</dbReference>
<evidence type="ECO:0000256" key="2">
    <source>
        <dbReference type="ARBA" id="ARBA00012513"/>
    </source>
</evidence>
<keyword evidence="4" id="KW-0808">Transferase</keyword>
<evidence type="ECO:0000256" key="5">
    <source>
        <dbReference type="ARBA" id="ARBA00022741"/>
    </source>
</evidence>
<evidence type="ECO:0000256" key="8">
    <source>
        <dbReference type="ARBA" id="ARBA00047899"/>
    </source>
</evidence>
<evidence type="ECO:0000256" key="4">
    <source>
        <dbReference type="ARBA" id="ARBA00022679"/>
    </source>
</evidence>
<dbReference type="FunFam" id="3.30.200.20:FF:000003">
    <property type="entry name" value="Non-specific serine/threonine protein kinase"/>
    <property type="match status" value="1"/>
</dbReference>
<dbReference type="GO" id="GO:0005524">
    <property type="term" value="F:ATP binding"/>
    <property type="evidence" value="ECO:0007669"/>
    <property type="project" value="UniProtKB-UniRule"/>
</dbReference>
<dbReference type="InterPro" id="IPR018451">
    <property type="entry name" value="NAF/FISL_domain"/>
</dbReference>
<proteinExistence type="inferred from homology"/>
<dbReference type="CDD" id="cd12195">
    <property type="entry name" value="CIPK_C"/>
    <property type="match status" value="1"/>
</dbReference>
<accession>A0AAV7EWA1</accession>
<feature type="binding site" evidence="11">
    <location>
        <position position="52"/>
    </location>
    <ligand>
        <name>ATP</name>
        <dbReference type="ChEBI" id="CHEBI:30616"/>
    </ligand>
</feature>
<evidence type="ECO:0000256" key="1">
    <source>
        <dbReference type="ARBA" id="ARBA00006234"/>
    </source>
</evidence>
<dbReference type="GO" id="GO:0007165">
    <property type="term" value="P:signal transduction"/>
    <property type="evidence" value="ECO:0007669"/>
    <property type="project" value="InterPro"/>
</dbReference>
<evidence type="ECO:0000256" key="12">
    <source>
        <dbReference type="RuleBase" id="RU000304"/>
    </source>
</evidence>
<dbReference type="Gene3D" id="1.10.510.10">
    <property type="entry name" value="Transferase(Phosphotransferase) domain 1"/>
    <property type="match status" value="1"/>
</dbReference>
<dbReference type="Pfam" id="PF03822">
    <property type="entry name" value="NAF"/>
    <property type="match status" value="1"/>
</dbReference>
<dbReference type="SMART" id="SM00220">
    <property type="entry name" value="S_TKc"/>
    <property type="match status" value="1"/>
</dbReference>
<reference evidence="15 16" key="1">
    <citation type="submission" date="2021-07" db="EMBL/GenBank/DDBJ databases">
        <title>The Aristolochia fimbriata genome: insights into angiosperm evolution, floral development and chemical biosynthesis.</title>
        <authorList>
            <person name="Jiao Y."/>
        </authorList>
    </citation>
    <scope>NUCLEOTIDE SEQUENCE [LARGE SCALE GENOMIC DNA]</scope>
    <source>
        <strain evidence="15">IBCAS-2021</strain>
        <tissue evidence="15">Leaf</tissue>
    </source>
</reference>
<dbReference type="SUPFAM" id="SSF56112">
    <property type="entry name" value="Protein kinase-like (PK-like)"/>
    <property type="match status" value="1"/>
</dbReference>
<dbReference type="Gene3D" id="3.30.200.20">
    <property type="entry name" value="Phosphorylase Kinase, domain 1"/>
    <property type="match status" value="1"/>
</dbReference>
<comment type="catalytic activity">
    <reaction evidence="9">
        <text>L-seryl-[protein] + ATP = O-phospho-L-seryl-[protein] + ADP + H(+)</text>
        <dbReference type="Rhea" id="RHEA:17989"/>
        <dbReference type="Rhea" id="RHEA-COMP:9863"/>
        <dbReference type="Rhea" id="RHEA-COMP:11604"/>
        <dbReference type="ChEBI" id="CHEBI:15378"/>
        <dbReference type="ChEBI" id="CHEBI:29999"/>
        <dbReference type="ChEBI" id="CHEBI:30616"/>
        <dbReference type="ChEBI" id="CHEBI:83421"/>
        <dbReference type="ChEBI" id="CHEBI:456216"/>
        <dbReference type="EC" id="2.7.11.1"/>
    </reaction>
</comment>
<evidence type="ECO:0000259" key="13">
    <source>
        <dbReference type="PROSITE" id="PS50011"/>
    </source>
</evidence>
<dbReference type="Pfam" id="PF00069">
    <property type="entry name" value="Pkinase"/>
    <property type="match status" value="1"/>
</dbReference>
<evidence type="ECO:0000259" key="14">
    <source>
        <dbReference type="PROSITE" id="PS50816"/>
    </source>
</evidence>
<dbReference type="InterPro" id="IPR011009">
    <property type="entry name" value="Kinase-like_dom_sf"/>
</dbReference>
<comment type="similarity">
    <text evidence="1">Belongs to the protein kinase superfamily. CAMK Ser/Thr protein kinase family. SNF1 subfamily.</text>
</comment>
<dbReference type="PROSITE" id="PS50011">
    <property type="entry name" value="PROTEIN_KINASE_DOM"/>
    <property type="match status" value="1"/>
</dbReference>
<gene>
    <name evidence="15" type="ORF">H6P81_004806</name>
</gene>
<feature type="domain" description="NAF" evidence="14">
    <location>
        <begin position="302"/>
        <end position="326"/>
    </location>
</feature>